<dbReference type="EMBL" id="JSZA02000004">
    <property type="protein sequence ID" value="TGO03694.1"/>
    <property type="molecule type" value="Genomic_DNA"/>
</dbReference>
<reference evidence="1 2" key="1">
    <citation type="journal article" date="2016" name="Front. Microbiol.">
        <title>Single-Cell (Meta-)Genomics of a Dimorphic Candidatus Thiomargarita nelsonii Reveals Genomic Plasticity.</title>
        <authorList>
            <person name="Flood B.E."/>
            <person name="Fliss P."/>
            <person name="Jones D.S."/>
            <person name="Dick G.J."/>
            <person name="Jain S."/>
            <person name="Kaster A.K."/>
            <person name="Winkel M."/>
            <person name="Mussmann M."/>
            <person name="Bailey J."/>
        </authorList>
    </citation>
    <scope>NUCLEOTIDE SEQUENCE [LARGE SCALE GENOMIC DNA]</scope>
    <source>
        <strain evidence="1">Hydrate Ridge</strain>
    </source>
</reference>
<dbReference type="AlphaFoldDB" id="A0A4E0RUC3"/>
<evidence type="ECO:0000313" key="2">
    <source>
        <dbReference type="Proteomes" id="UP000030428"/>
    </source>
</evidence>
<evidence type="ECO:0000313" key="1">
    <source>
        <dbReference type="EMBL" id="TGO03694.1"/>
    </source>
</evidence>
<dbReference type="NCBIfam" id="TIGR03831">
    <property type="entry name" value="YgiT_finger"/>
    <property type="match status" value="1"/>
</dbReference>
<organism evidence="1 2">
    <name type="scientific">Candidatus Thiomargarita nelsonii</name>
    <dbReference type="NCBI Taxonomy" id="1003181"/>
    <lineage>
        <taxon>Bacteria</taxon>
        <taxon>Pseudomonadati</taxon>
        <taxon>Pseudomonadota</taxon>
        <taxon>Gammaproteobacteria</taxon>
        <taxon>Thiotrichales</taxon>
        <taxon>Thiotrichaceae</taxon>
        <taxon>Thiomargarita</taxon>
    </lineage>
</organism>
<comment type="caution">
    <text evidence="1">The sequence shown here is derived from an EMBL/GenBank/DDBJ whole genome shotgun (WGS) entry which is preliminary data.</text>
</comment>
<sequence>MFQCHVCGSKEARKTFVTQLLMLDAKPVIVENVPAQVCVRCGEAIFDMATVEQIRYMIHGEAKPVKSIMTEVFTLSPPSMSHVNSKASMPLS</sequence>
<evidence type="ECO:0008006" key="3">
    <source>
        <dbReference type="Google" id="ProtNLM"/>
    </source>
</evidence>
<dbReference type="InterPro" id="IPR022453">
    <property type="entry name" value="Znf_MqsA-type"/>
</dbReference>
<keyword evidence="2" id="KW-1185">Reference proteome</keyword>
<protein>
    <recommendedName>
        <fullName evidence="3">YgiT-type zinc finger domain-containing protein</fullName>
    </recommendedName>
</protein>
<dbReference type="CDD" id="cd12870">
    <property type="entry name" value="MqsA"/>
    <property type="match status" value="1"/>
</dbReference>
<name>A0A4E0RUC3_9GAMM</name>
<gene>
    <name evidence="1" type="ORF">PN36_01455</name>
</gene>
<dbReference type="Proteomes" id="UP000030428">
    <property type="component" value="Unassembled WGS sequence"/>
</dbReference>
<accession>A0A4E0RUC3</accession>
<proteinExistence type="predicted"/>
<dbReference type="Gene3D" id="3.10.20.860">
    <property type="match status" value="1"/>
</dbReference>